<dbReference type="RefSeq" id="WP_153459694.1">
    <property type="nucleotide sequence ID" value="NZ_WBOF01000001.1"/>
</dbReference>
<reference evidence="2 3" key="1">
    <citation type="submission" date="2019-09" db="EMBL/GenBank/DDBJ databases">
        <title>Genome Sequences of Streptomyces kaniharaensis ATCC 21070.</title>
        <authorList>
            <person name="Zhu W."/>
            <person name="De Crecy-Lagard V."/>
            <person name="Richards N.G."/>
        </authorList>
    </citation>
    <scope>NUCLEOTIDE SEQUENCE [LARGE SCALE GENOMIC DNA]</scope>
    <source>
        <strain evidence="2 3">SF-557</strain>
    </source>
</reference>
<organism evidence="2 3">
    <name type="scientific">Streptomyces kaniharaensis</name>
    <dbReference type="NCBI Taxonomy" id="212423"/>
    <lineage>
        <taxon>Bacteria</taxon>
        <taxon>Bacillati</taxon>
        <taxon>Actinomycetota</taxon>
        <taxon>Actinomycetes</taxon>
        <taxon>Kitasatosporales</taxon>
        <taxon>Streptomycetaceae</taxon>
        <taxon>Streptomyces</taxon>
    </lineage>
</organism>
<evidence type="ECO:0000256" key="1">
    <source>
        <dbReference type="SAM" id="SignalP"/>
    </source>
</evidence>
<feature type="signal peptide" evidence="1">
    <location>
        <begin position="1"/>
        <end position="41"/>
    </location>
</feature>
<sequence>MRELHTLPSSRRWTAPRAAGLAAGLAAGAVLVACSSSSTNAAIVRTSSPTPSESASAAPSESASASAAASPSALASALASAAASAAAFAASADAQQVMVHDKAASVLAQEPDGGNALGSVTLTEVPREASGGLPAVFVTIENTGIDTASYAVQVDFTDTSGNTVDSAVVGAEHIPRDGQATPVAFSRRPTDERLLPVVVKAVRY</sequence>
<gene>
    <name evidence="2" type="ORF">F7Q99_01345</name>
</gene>
<accession>A0A6N7KKK9</accession>
<proteinExistence type="predicted"/>
<dbReference type="PROSITE" id="PS51257">
    <property type="entry name" value="PROKAR_LIPOPROTEIN"/>
    <property type="match status" value="1"/>
</dbReference>
<dbReference type="AlphaFoldDB" id="A0A6N7KKK9"/>
<dbReference type="EMBL" id="WBOF01000001">
    <property type="protein sequence ID" value="MQS10958.1"/>
    <property type="molecule type" value="Genomic_DNA"/>
</dbReference>
<comment type="caution">
    <text evidence="2">The sequence shown here is derived from an EMBL/GenBank/DDBJ whole genome shotgun (WGS) entry which is preliminary data.</text>
</comment>
<evidence type="ECO:0000313" key="3">
    <source>
        <dbReference type="Proteomes" id="UP000450000"/>
    </source>
</evidence>
<dbReference type="Proteomes" id="UP000450000">
    <property type="component" value="Unassembled WGS sequence"/>
</dbReference>
<dbReference type="OrthoDB" id="4330829at2"/>
<keyword evidence="3" id="KW-1185">Reference proteome</keyword>
<evidence type="ECO:0000313" key="2">
    <source>
        <dbReference type="EMBL" id="MQS10958.1"/>
    </source>
</evidence>
<feature type="chain" id="PRO_5039676494" description="DUF3426 domain-containing protein" evidence="1">
    <location>
        <begin position="42"/>
        <end position="204"/>
    </location>
</feature>
<keyword evidence="1" id="KW-0732">Signal</keyword>
<name>A0A6N7KKK9_9ACTN</name>
<evidence type="ECO:0008006" key="4">
    <source>
        <dbReference type="Google" id="ProtNLM"/>
    </source>
</evidence>
<protein>
    <recommendedName>
        <fullName evidence="4">DUF3426 domain-containing protein</fullName>
    </recommendedName>
</protein>